<evidence type="ECO:0000313" key="2">
    <source>
        <dbReference type="EMBL" id="KAF2768765.1"/>
    </source>
</evidence>
<name>A0A6G1L7E1_9PEZI</name>
<protein>
    <submittedName>
        <fullName evidence="2">Uncharacterized protein</fullName>
    </submittedName>
</protein>
<feature type="compositionally biased region" description="Low complexity" evidence="1">
    <location>
        <begin position="75"/>
        <end position="85"/>
    </location>
</feature>
<evidence type="ECO:0000313" key="3">
    <source>
        <dbReference type="Proteomes" id="UP000799436"/>
    </source>
</evidence>
<reference evidence="2" key="1">
    <citation type="journal article" date="2020" name="Stud. Mycol.">
        <title>101 Dothideomycetes genomes: a test case for predicting lifestyles and emergence of pathogens.</title>
        <authorList>
            <person name="Haridas S."/>
            <person name="Albert R."/>
            <person name="Binder M."/>
            <person name="Bloem J."/>
            <person name="Labutti K."/>
            <person name="Salamov A."/>
            <person name="Andreopoulos B."/>
            <person name="Baker S."/>
            <person name="Barry K."/>
            <person name="Bills G."/>
            <person name="Bluhm B."/>
            <person name="Cannon C."/>
            <person name="Castanera R."/>
            <person name="Culley D."/>
            <person name="Daum C."/>
            <person name="Ezra D."/>
            <person name="Gonzalez J."/>
            <person name="Henrissat B."/>
            <person name="Kuo A."/>
            <person name="Liang C."/>
            <person name="Lipzen A."/>
            <person name="Lutzoni F."/>
            <person name="Magnuson J."/>
            <person name="Mondo S."/>
            <person name="Nolan M."/>
            <person name="Ohm R."/>
            <person name="Pangilinan J."/>
            <person name="Park H.-J."/>
            <person name="Ramirez L."/>
            <person name="Alfaro M."/>
            <person name="Sun H."/>
            <person name="Tritt A."/>
            <person name="Yoshinaga Y."/>
            <person name="Zwiers L.-H."/>
            <person name="Turgeon B."/>
            <person name="Goodwin S."/>
            <person name="Spatafora J."/>
            <person name="Crous P."/>
            <person name="Grigoriev I."/>
        </authorList>
    </citation>
    <scope>NUCLEOTIDE SEQUENCE</scope>
    <source>
        <strain evidence="2">CBS 116005</strain>
    </source>
</reference>
<feature type="region of interest" description="Disordered" evidence="1">
    <location>
        <begin position="63"/>
        <end position="112"/>
    </location>
</feature>
<accession>A0A6G1L7E1</accession>
<dbReference type="Proteomes" id="UP000799436">
    <property type="component" value="Unassembled WGS sequence"/>
</dbReference>
<organism evidence="2 3">
    <name type="scientific">Teratosphaeria nubilosa</name>
    <dbReference type="NCBI Taxonomy" id="161662"/>
    <lineage>
        <taxon>Eukaryota</taxon>
        <taxon>Fungi</taxon>
        <taxon>Dikarya</taxon>
        <taxon>Ascomycota</taxon>
        <taxon>Pezizomycotina</taxon>
        <taxon>Dothideomycetes</taxon>
        <taxon>Dothideomycetidae</taxon>
        <taxon>Mycosphaerellales</taxon>
        <taxon>Teratosphaeriaceae</taxon>
        <taxon>Teratosphaeria</taxon>
    </lineage>
</organism>
<gene>
    <name evidence="2" type="ORF">EJ03DRAFT_114729</name>
</gene>
<evidence type="ECO:0000256" key="1">
    <source>
        <dbReference type="SAM" id="MobiDB-lite"/>
    </source>
</evidence>
<dbReference type="AlphaFoldDB" id="A0A6G1L7E1"/>
<keyword evidence="3" id="KW-1185">Reference proteome</keyword>
<proteinExistence type="predicted"/>
<dbReference type="EMBL" id="ML995841">
    <property type="protein sequence ID" value="KAF2768765.1"/>
    <property type="molecule type" value="Genomic_DNA"/>
</dbReference>
<sequence length="112" mass="12466">MPPTRSIHRISSVLSGLARQPSTQPAAQCALYVGSWMAPLITAVTASRCVTSAAKLHKKRYRCRELRAQKKPHQKSSQDSQQRSRNCPQHLVTSADVPHSRLQRHTIADTIS</sequence>